<reference evidence="2" key="3">
    <citation type="submission" date="2025-09" db="UniProtKB">
        <authorList>
            <consortium name="Ensembl"/>
        </authorList>
    </citation>
    <scope>IDENTIFICATION</scope>
</reference>
<dbReference type="AlphaFoldDB" id="A0A493TYQ3"/>
<keyword evidence="3" id="KW-1185">Reference proteome</keyword>
<sequence length="127" mass="13409">MAVCPPPPGPLEAGGGAVGHHAQVRAGPAADRGGGQAPAGREQLFPVGLPPHTLFYAPPHFFSSPPPAQFHCCGSSNYTDWSSIEQFRANDTVPHSCCRINTTTCNILGIIFTCCLMKGIRSGYEVM</sequence>
<dbReference type="InterPro" id="IPR008952">
    <property type="entry name" value="Tetraspanin_EC2_sf"/>
</dbReference>
<evidence type="ECO:0000256" key="1">
    <source>
        <dbReference type="SAM" id="MobiDB-lite"/>
    </source>
</evidence>
<reference evidence="3" key="1">
    <citation type="submission" date="2017-10" db="EMBL/GenBank/DDBJ databases">
        <title>A new Pekin duck reference genome.</title>
        <authorList>
            <person name="Hou Z.-C."/>
            <person name="Zhou Z.-K."/>
            <person name="Zhu F."/>
            <person name="Hou S.-S."/>
        </authorList>
    </citation>
    <scope>NUCLEOTIDE SEQUENCE [LARGE SCALE GENOMIC DNA]</scope>
</reference>
<evidence type="ECO:0000313" key="2">
    <source>
        <dbReference type="Ensembl" id="ENSAPLP00000030705.1"/>
    </source>
</evidence>
<reference evidence="2" key="2">
    <citation type="submission" date="2025-08" db="UniProtKB">
        <authorList>
            <consortium name="Ensembl"/>
        </authorList>
    </citation>
    <scope>IDENTIFICATION</scope>
</reference>
<feature type="region of interest" description="Disordered" evidence="1">
    <location>
        <begin position="1"/>
        <end position="43"/>
    </location>
</feature>
<proteinExistence type="predicted"/>
<feature type="compositionally biased region" description="Pro residues" evidence="1">
    <location>
        <begin position="1"/>
        <end position="10"/>
    </location>
</feature>
<dbReference type="Gene3D" id="1.10.1450.10">
    <property type="entry name" value="Tetraspanin"/>
    <property type="match status" value="1"/>
</dbReference>
<dbReference type="Ensembl" id="ENSAPLT00000021704.1">
    <property type="protein sequence ID" value="ENSAPLP00000030705.1"/>
    <property type="gene ID" value="ENSAPLG00000016511.1"/>
</dbReference>
<organism evidence="2 3">
    <name type="scientific">Anas platyrhynchos platyrhynchos</name>
    <name type="common">Northern mallard</name>
    <dbReference type="NCBI Taxonomy" id="8840"/>
    <lineage>
        <taxon>Eukaryota</taxon>
        <taxon>Metazoa</taxon>
        <taxon>Chordata</taxon>
        <taxon>Craniata</taxon>
        <taxon>Vertebrata</taxon>
        <taxon>Euteleostomi</taxon>
        <taxon>Archelosauria</taxon>
        <taxon>Archosauria</taxon>
        <taxon>Dinosauria</taxon>
        <taxon>Saurischia</taxon>
        <taxon>Theropoda</taxon>
        <taxon>Coelurosauria</taxon>
        <taxon>Aves</taxon>
        <taxon>Neognathae</taxon>
        <taxon>Galloanserae</taxon>
        <taxon>Anseriformes</taxon>
        <taxon>Anatidae</taxon>
        <taxon>Anatinae</taxon>
        <taxon>Anas</taxon>
    </lineage>
</organism>
<dbReference type="GO" id="GO:0016020">
    <property type="term" value="C:membrane"/>
    <property type="evidence" value="ECO:0007669"/>
    <property type="project" value="InterPro"/>
</dbReference>
<evidence type="ECO:0000313" key="3">
    <source>
        <dbReference type="Proteomes" id="UP000016666"/>
    </source>
</evidence>
<name>A0A493TYQ3_ANAPP</name>
<dbReference type="SUPFAM" id="SSF48652">
    <property type="entry name" value="Tetraspanin"/>
    <property type="match status" value="1"/>
</dbReference>
<dbReference type="Proteomes" id="UP000016666">
    <property type="component" value="Unassembled WGS sequence"/>
</dbReference>
<protein>
    <submittedName>
        <fullName evidence="2">Uncharacterized protein</fullName>
    </submittedName>
</protein>
<accession>A0A493TYQ3</accession>